<dbReference type="Pfam" id="PF00300">
    <property type="entry name" value="His_Phos_1"/>
    <property type="match status" value="1"/>
</dbReference>
<dbReference type="InterPro" id="IPR050275">
    <property type="entry name" value="PGM_Phosphatase"/>
</dbReference>
<protein>
    <submittedName>
        <fullName evidence="1">Phosphatase PhoE</fullName>
    </submittedName>
</protein>
<dbReference type="SUPFAM" id="SSF53254">
    <property type="entry name" value="Phosphoglycerate mutase-like"/>
    <property type="match status" value="1"/>
</dbReference>
<evidence type="ECO:0000313" key="2">
    <source>
        <dbReference type="Proteomes" id="UP000637074"/>
    </source>
</evidence>
<dbReference type="Gene3D" id="3.40.50.1240">
    <property type="entry name" value="Phosphoglycerate mutase-like"/>
    <property type="match status" value="1"/>
</dbReference>
<name>A0ABQ3MZC3_9BACI</name>
<dbReference type="RefSeq" id="WP_191268959.1">
    <property type="nucleotide sequence ID" value="NZ_BNDS01000001.1"/>
</dbReference>
<dbReference type="PROSITE" id="PS00175">
    <property type="entry name" value="PG_MUTASE"/>
    <property type="match status" value="1"/>
</dbReference>
<proteinExistence type="predicted"/>
<gene>
    <name evidence="1" type="primary">phoE</name>
    <name evidence="1" type="ORF">AM1BK_02850</name>
</gene>
<dbReference type="PANTHER" id="PTHR48100:SF59">
    <property type="entry name" value="ADENOSYLCOBALAMIN_ALPHA-RIBAZOLE PHOSPHATASE"/>
    <property type="match status" value="1"/>
</dbReference>
<keyword evidence="2" id="KW-1185">Reference proteome</keyword>
<accession>A0ABQ3MZC3</accession>
<dbReference type="InterPro" id="IPR001345">
    <property type="entry name" value="PG/BPGM_mutase_AS"/>
</dbReference>
<sequence length="202" mass="23081">MTTICIVRHGETDWNAAGRLQGSTDIPLNAKGMQQAEESGRFLKNSDWDVIITSPLLRAKRTAEIINDSLNVPLIVMEDFKEKYFGEVEGMTFEERRAKFPDQNYPNQEGEEDFVNRLLAGLQKINQSYKDKKVLLVAHGAVINALLAKLSNGKLGRGKTKIENACLNEIQFCDNCWEIKVYNQVSHLSDFYEEKEMYLEDK</sequence>
<dbReference type="InterPro" id="IPR013078">
    <property type="entry name" value="His_Pase_superF_clade-1"/>
</dbReference>
<evidence type="ECO:0000313" key="1">
    <source>
        <dbReference type="EMBL" id="GHH96742.1"/>
    </source>
</evidence>
<organism evidence="1 2">
    <name type="scientific">Neobacillus kokaensis</name>
    <dbReference type="NCBI Taxonomy" id="2759023"/>
    <lineage>
        <taxon>Bacteria</taxon>
        <taxon>Bacillati</taxon>
        <taxon>Bacillota</taxon>
        <taxon>Bacilli</taxon>
        <taxon>Bacillales</taxon>
        <taxon>Bacillaceae</taxon>
        <taxon>Neobacillus</taxon>
    </lineage>
</organism>
<dbReference type="EMBL" id="BNDS01000001">
    <property type="protein sequence ID" value="GHH96742.1"/>
    <property type="molecule type" value="Genomic_DNA"/>
</dbReference>
<dbReference type="InterPro" id="IPR029033">
    <property type="entry name" value="His_PPase_superfam"/>
</dbReference>
<dbReference type="Proteomes" id="UP000637074">
    <property type="component" value="Unassembled WGS sequence"/>
</dbReference>
<reference evidence="1 2" key="1">
    <citation type="journal article" date="2022" name="Int. J. Syst. Evol. Microbiol.">
        <title>Neobacillus kokaensis sp. nov., isolated from soil.</title>
        <authorList>
            <person name="Yuki K."/>
            <person name="Matsubara H."/>
            <person name="Yamaguchi S."/>
        </authorList>
    </citation>
    <scope>NUCLEOTIDE SEQUENCE [LARGE SCALE GENOMIC DNA]</scope>
    <source>
        <strain evidence="1 2">LOB 377</strain>
    </source>
</reference>
<comment type="caution">
    <text evidence="1">The sequence shown here is derived from an EMBL/GenBank/DDBJ whole genome shotgun (WGS) entry which is preliminary data.</text>
</comment>
<dbReference type="PANTHER" id="PTHR48100">
    <property type="entry name" value="BROAD-SPECIFICITY PHOSPHATASE YOR283W-RELATED"/>
    <property type="match status" value="1"/>
</dbReference>
<dbReference type="SMART" id="SM00855">
    <property type="entry name" value="PGAM"/>
    <property type="match status" value="1"/>
</dbReference>
<dbReference type="CDD" id="cd07067">
    <property type="entry name" value="HP_PGM_like"/>
    <property type="match status" value="1"/>
</dbReference>